<organism evidence="8 9">
    <name type="scientific">Orbilia blumenaviensis</name>
    <dbReference type="NCBI Taxonomy" id="1796055"/>
    <lineage>
        <taxon>Eukaryota</taxon>
        <taxon>Fungi</taxon>
        <taxon>Dikarya</taxon>
        <taxon>Ascomycota</taxon>
        <taxon>Pezizomycotina</taxon>
        <taxon>Orbiliomycetes</taxon>
        <taxon>Orbiliales</taxon>
        <taxon>Orbiliaceae</taxon>
        <taxon>Orbilia</taxon>
    </lineage>
</organism>
<dbReference type="Proteomes" id="UP001373714">
    <property type="component" value="Unassembled WGS sequence"/>
</dbReference>
<feature type="binding site" evidence="6">
    <location>
        <position position="234"/>
    </location>
    <ligand>
        <name>Zn(2+)</name>
        <dbReference type="ChEBI" id="CHEBI:29105"/>
        <label>2</label>
        <note>catalytic</note>
    </ligand>
</feature>
<evidence type="ECO:0000313" key="8">
    <source>
        <dbReference type="EMBL" id="KAK6361799.1"/>
    </source>
</evidence>
<dbReference type="SUPFAM" id="SSF55486">
    <property type="entry name" value="Metalloproteases ('zincins'), catalytic domain"/>
    <property type="match status" value="1"/>
</dbReference>
<dbReference type="InterPro" id="IPR036365">
    <property type="entry name" value="PGBD-like_sf"/>
</dbReference>
<dbReference type="GO" id="GO:0006508">
    <property type="term" value="P:proteolysis"/>
    <property type="evidence" value="ECO:0007669"/>
    <property type="project" value="UniProtKB-KW"/>
</dbReference>
<feature type="binding site" evidence="6">
    <location>
        <position position="210"/>
    </location>
    <ligand>
        <name>Ca(2+)</name>
        <dbReference type="ChEBI" id="CHEBI:29108"/>
        <label>2</label>
    </ligand>
</feature>
<feature type="binding site" evidence="6">
    <location>
        <position position="248"/>
    </location>
    <ligand>
        <name>Zn(2+)</name>
        <dbReference type="ChEBI" id="CHEBI:29105"/>
        <label>2</label>
        <note>catalytic</note>
    </ligand>
</feature>
<protein>
    <recommendedName>
        <fullName evidence="7">Peptidase M10 metallopeptidase domain-containing protein</fullName>
    </recommendedName>
</protein>
<keyword evidence="1" id="KW-0645">Protease</keyword>
<keyword evidence="2 6" id="KW-0479">Metal-binding</keyword>
<dbReference type="PRINTS" id="PR00138">
    <property type="entry name" value="MATRIXIN"/>
</dbReference>
<evidence type="ECO:0000259" key="7">
    <source>
        <dbReference type="Pfam" id="PF00413"/>
    </source>
</evidence>
<keyword evidence="3" id="KW-0378">Hydrolase</keyword>
<dbReference type="InterPro" id="IPR001818">
    <property type="entry name" value="Pept_M10_metallopeptidase"/>
</dbReference>
<evidence type="ECO:0000256" key="6">
    <source>
        <dbReference type="PIRSR" id="PIRSR621190-2"/>
    </source>
</evidence>
<name>A0AAV9VKV8_9PEZI</name>
<feature type="binding site" evidence="6">
    <location>
        <position position="230"/>
    </location>
    <ligand>
        <name>Zn(2+)</name>
        <dbReference type="ChEBI" id="CHEBI:29105"/>
        <label>2</label>
        <note>catalytic</note>
    </ligand>
</feature>
<comment type="cofactor">
    <cofactor evidence="6">
        <name>Zn(2+)</name>
        <dbReference type="ChEBI" id="CHEBI:29105"/>
    </cofactor>
    <text evidence="6">Binds 2 Zn(2+) ions per subunit.</text>
</comment>
<keyword evidence="4 6" id="KW-0862">Zinc</keyword>
<keyword evidence="6" id="KW-0106">Calcium</keyword>
<feature type="binding site" evidence="6">
    <location>
        <position position="240"/>
    </location>
    <ligand>
        <name>Zn(2+)</name>
        <dbReference type="ChEBI" id="CHEBI:29105"/>
        <label>2</label>
        <note>catalytic</note>
    </ligand>
</feature>
<accession>A0AAV9VKV8</accession>
<gene>
    <name evidence="8" type="ORF">TWF730_005514</name>
</gene>
<keyword evidence="5" id="KW-0482">Metalloprotease</keyword>
<comment type="caution">
    <text evidence="8">The sequence shown here is derived from an EMBL/GenBank/DDBJ whole genome shotgun (WGS) entry which is preliminary data.</text>
</comment>
<feature type="binding site" description="in inhibited form" evidence="6">
    <location>
        <position position="86"/>
    </location>
    <ligand>
        <name>Zn(2+)</name>
        <dbReference type="ChEBI" id="CHEBI:29105"/>
        <label>2</label>
        <note>catalytic</note>
    </ligand>
</feature>
<comment type="cofactor">
    <cofactor evidence="6">
        <name>Ca(2+)</name>
        <dbReference type="ChEBI" id="CHEBI:29108"/>
    </cofactor>
    <text evidence="6">Can bind about 5 Ca(2+) ions per subunit.</text>
</comment>
<dbReference type="AlphaFoldDB" id="A0AAV9VKV8"/>
<evidence type="ECO:0000313" key="9">
    <source>
        <dbReference type="Proteomes" id="UP001373714"/>
    </source>
</evidence>
<proteinExistence type="predicted"/>
<feature type="binding site" evidence="6">
    <location>
        <position position="154"/>
    </location>
    <ligand>
        <name>Ca(2+)</name>
        <dbReference type="ChEBI" id="CHEBI:29108"/>
        <label>2</label>
    </ligand>
</feature>
<keyword evidence="9" id="KW-1185">Reference proteome</keyword>
<dbReference type="PANTHER" id="PTHR10201:SF323">
    <property type="entry name" value="MATRIX METALLOPROTEINASE-21"/>
    <property type="match status" value="1"/>
</dbReference>
<sequence>MQNATWPTSEDIQREARPAIKHIIKHLACFNCLPEEEAHAKLDSKDEVDEYAILCTGIAKFQKSVGLPETGIFDVATSQRLKKPHCHKVDSHGDYIQLRSTLEDTEIKYCFERYPDTIPVGDVREIFDLAFTFWRVPCPIPYEFQEVAPHHSADVKIRWRQRLGDPQSEISSFERDGRINILEWEDECVYMSYWADQDIESTNPMRVCIDICFYEEMVCTKDILSGVLIHQLGHILGLGHSDNNHSIMWPAYRILAKSDINEDYFGTLRAKWQPECGKWHKILDSEPGQVAQIVAAPGNKFYRRDTNGSVFQYNHKIIGTWEPIRAITYRGLVAAQIEANSKYLFILSQNNAIYQCTEQKDSLRCIDPGSRHEKIIGAARDGKDLYKVENGKSILVYGERDSEKETVGECDFANIDVQNNEAPKGEWKVVEGPLPHPWITSIVAADNLVLWTMVGNYSQVVTVAGGIRKRSQSVSTDHITKQVVCAGGRMYGLQEFSGLGLLECDGAYAYATWERVDGDERIAQIAATESYLWIYRKNGEVLYTKLTNETSQSSPVQWIQQPEIKRGLEFSAADASLYCLDETGCIYKLALPVEHIPSKSSCVIL</sequence>
<evidence type="ECO:0000256" key="4">
    <source>
        <dbReference type="ARBA" id="ARBA00022833"/>
    </source>
</evidence>
<dbReference type="SUPFAM" id="SSF47090">
    <property type="entry name" value="PGBD-like"/>
    <property type="match status" value="1"/>
</dbReference>
<dbReference type="EMBL" id="JAVHNS010000002">
    <property type="protein sequence ID" value="KAK6361799.1"/>
    <property type="molecule type" value="Genomic_DNA"/>
</dbReference>
<dbReference type="PANTHER" id="PTHR10201">
    <property type="entry name" value="MATRIX METALLOPROTEINASE"/>
    <property type="match status" value="1"/>
</dbReference>
<dbReference type="GO" id="GO:0004222">
    <property type="term" value="F:metalloendopeptidase activity"/>
    <property type="evidence" value="ECO:0007669"/>
    <property type="project" value="InterPro"/>
</dbReference>
<feature type="binding site" evidence="6">
    <location>
        <position position="176"/>
    </location>
    <ligand>
        <name>Ca(2+)</name>
        <dbReference type="ChEBI" id="CHEBI:29108"/>
        <label>3</label>
    </ligand>
</feature>
<evidence type="ECO:0000256" key="1">
    <source>
        <dbReference type="ARBA" id="ARBA00022670"/>
    </source>
</evidence>
<dbReference type="InterPro" id="IPR024079">
    <property type="entry name" value="MetalloPept_cat_dom_sf"/>
</dbReference>
<evidence type="ECO:0000256" key="2">
    <source>
        <dbReference type="ARBA" id="ARBA00022723"/>
    </source>
</evidence>
<dbReference type="Pfam" id="PF00413">
    <property type="entry name" value="Peptidase_M10"/>
    <property type="match status" value="1"/>
</dbReference>
<evidence type="ECO:0000256" key="3">
    <source>
        <dbReference type="ARBA" id="ARBA00022801"/>
    </source>
</evidence>
<dbReference type="GO" id="GO:0031012">
    <property type="term" value="C:extracellular matrix"/>
    <property type="evidence" value="ECO:0007669"/>
    <property type="project" value="InterPro"/>
</dbReference>
<dbReference type="InterPro" id="IPR021190">
    <property type="entry name" value="Pept_M10A"/>
</dbReference>
<feature type="binding site" evidence="6">
    <location>
        <position position="177"/>
    </location>
    <ligand>
        <name>Ca(2+)</name>
        <dbReference type="ChEBI" id="CHEBI:29108"/>
        <label>3</label>
    </ligand>
</feature>
<dbReference type="GO" id="GO:0008270">
    <property type="term" value="F:zinc ion binding"/>
    <property type="evidence" value="ECO:0007669"/>
    <property type="project" value="InterPro"/>
</dbReference>
<reference evidence="8 9" key="1">
    <citation type="submission" date="2019-10" db="EMBL/GenBank/DDBJ databases">
        <authorList>
            <person name="Palmer J.M."/>
        </authorList>
    </citation>
    <scope>NUCLEOTIDE SEQUENCE [LARGE SCALE GENOMIC DNA]</scope>
    <source>
        <strain evidence="8 9">TWF730</strain>
    </source>
</reference>
<evidence type="ECO:0000256" key="5">
    <source>
        <dbReference type="ARBA" id="ARBA00023049"/>
    </source>
</evidence>
<feature type="domain" description="Peptidase M10 metallopeptidase" evidence="7">
    <location>
        <begin position="104"/>
        <end position="259"/>
    </location>
</feature>
<dbReference type="Gene3D" id="3.40.390.10">
    <property type="entry name" value="Collagenase (Catalytic Domain)"/>
    <property type="match status" value="1"/>
</dbReference>